<dbReference type="InterPro" id="IPR013785">
    <property type="entry name" value="Aldolase_TIM"/>
</dbReference>
<dbReference type="SFLD" id="SFLDG01066">
    <property type="entry name" value="organic_radical-activating_enz"/>
    <property type="match status" value="1"/>
</dbReference>
<keyword evidence="6" id="KW-0949">S-adenosyl-L-methionine</keyword>
<dbReference type="PANTHER" id="PTHR30352">
    <property type="entry name" value="PYRUVATE FORMATE-LYASE-ACTIVATING ENZYME"/>
    <property type="match status" value="1"/>
</dbReference>
<evidence type="ECO:0000256" key="3">
    <source>
        <dbReference type="ARBA" id="ARBA00009777"/>
    </source>
</evidence>
<dbReference type="InterPro" id="IPR058240">
    <property type="entry name" value="rSAM_sf"/>
</dbReference>
<dbReference type="CDD" id="cd01335">
    <property type="entry name" value="Radical_SAM"/>
    <property type="match status" value="1"/>
</dbReference>
<protein>
    <recommendedName>
        <fullName evidence="4 12">Anaerobic ribonucleoside-triphosphate reductase-activating protein</fullName>
        <ecNumber evidence="12">1.97.1.-</ecNumber>
    </recommendedName>
</protein>
<dbReference type="InterPro" id="IPR034457">
    <property type="entry name" value="Organic_radical-activating"/>
</dbReference>
<comment type="cofactor">
    <cofactor evidence="1">
        <name>[4Fe-4S] cluster</name>
        <dbReference type="ChEBI" id="CHEBI:49883"/>
    </cofactor>
</comment>
<dbReference type="EMBL" id="BLYL01000022">
    <property type="protein sequence ID" value="GFO95605.1"/>
    <property type="molecule type" value="Genomic_DNA"/>
</dbReference>
<dbReference type="AlphaFoldDB" id="A0AAI9K678"/>
<keyword evidence="8 12" id="KW-0560">Oxidoreductase</keyword>
<evidence type="ECO:0000256" key="8">
    <source>
        <dbReference type="ARBA" id="ARBA00023002"/>
    </source>
</evidence>
<evidence type="ECO:0000256" key="7">
    <source>
        <dbReference type="ARBA" id="ARBA00022723"/>
    </source>
</evidence>
<dbReference type="InterPro" id="IPR012837">
    <property type="entry name" value="NrdG"/>
</dbReference>
<dbReference type="EC" id="1.97.1.-" evidence="12"/>
<dbReference type="SFLD" id="SFLDG01063">
    <property type="entry name" value="activating_enzymes__group_1"/>
    <property type="match status" value="1"/>
</dbReference>
<gene>
    <name evidence="13" type="ORF">COEU31_26510</name>
</gene>
<keyword evidence="9" id="KW-0408">Iron</keyword>
<comment type="similarity">
    <text evidence="3 12">Belongs to the organic radical-activating enzymes family.</text>
</comment>
<dbReference type="PANTHER" id="PTHR30352:SF2">
    <property type="entry name" value="ANAEROBIC RIBONUCLEOSIDE-TRIPHOSPHATE REDUCTASE-ACTIVATING PROTEIN"/>
    <property type="match status" value="1"/>
</dbReference>
<evidence type="ECO:0000256" key="11">
    <source>
        <dbReference type="ARBA" id="ARBA00047365"/>
    </source>
</evidence>
<dbReference type="SFLD" id="SFLDF00299">
    <property type="entry name" value="anaerobic_ribonucleoside-triph"/>
    <property type="match status" value="1"/>
</dbReference>
<dbReference type="SFLD" id="SFLDS00029">
    <property type="entry name" value="Radical_SAM"/>
    <property type="match status" value="1"/>
</dbReference>
<evidence type="ECO:0000256" key="10">
    <source>
        <dbReference type="ARBA" id="ARBA00023014"/>
    </source>
</evidence>
<evidence type="ECO:0000256" key="5">
    <source>
        <dbReference type="ARBA" id="ARBA00022485"/>
    </source>
</evidence>
<keyword evidence="5" id="KW-0004">4Fe-4S</keyword>
<reference evidence="13" key="1">
    <citation type="submission" date="2020-06" db="EMBL/GenBank/DDBJ databases">
        <title>Characterization of fructooligosaccharide metabolism and fructooligosaccharide-degrading enzymes in human commensal butyrate producers.</title>
        <authorList>
            <person name="Tanno H."/>
            <person name="Fujii T."/>
            <person name="Hirano K."/>
            <person name="Maeno S."/>
            <person name="Tonozuka T."/>
            <person name="Sakamoto M."/>
            <person name="Ohkuma M."/>
            <person name="Tochio T."/>
            <person name="Endo A."/>
        </authorList>
    </citation>
    <scope>NUCLEOTIDE SEQUENCE</scope>
    <source>
        <strain evidence="13">JCM 31265</strain>
    </source>
</reference>
<dbReference type="Pfam" id="PF13353">
    <property type="entry name" value="Fer4_12"/>
    <property type="match status" value="1"/>
</dbReference>
<dbReference type="PIRSF" id="PIRSF000368">
    <property type="entry name" value="NrdG"/>
    <property type="match status" value="1"/>
</dbReference>
<evidence type="ECO:0000313" key="13">
    <source>
        <dbReference type="EMBL" id="GFO95605.1"/>
    </source>
</evidence>
<evidence type="ECO:0000256" key="2">
    <source>
        <dbReference type="ARBA" id="ARBA00003852"/>
    </source>
</evidence>
<dbReference type="GO" id="GO:0004748">
    <property type="term" value="F:ribonucleoside-diphosphate reductase activity, thioredoxin disulfide as acceptor"/>
    <property type="evidence" value="ECO:0007669"/>
    <property type="project" value="TreeGrafter"/>
</dbReference>
<dbReference type="Proteomes" id="UP000660047">
    <property type="component" value="Unassembled WGS sequence"/>
</dbReference>
<evidence type="ECO:0000313" key="14">
    <source>
        <dbReference type="Proteomes" id="UP000660047"/>
    </source>
</evidence>
<proteinExistence type="inferred from homology"/>
<dbReference type="GO" id="GO:0043365">
    <property type="term" value="F:[formate-C-acetyltransferase]-activating enzyme activity"/>
    <property type="evidence" value="ECO:0007669"/>
    <property type="project" value="InterPro"/>
</dbReference>
<comment type="function">
    <text evidence="2 12">Activation of anaerobic ribonucleoside-triphosphate reductase under anaerobic conditions by generation of an organic free radical, using S-adenosylmethionine and reduced flavodoxin as cosubstrates to produce 5'-deoxy-adenosine.</text>
</comment>
<accession>A0AAI9K678</accession>
<name>A0AAI9K678_9FIRM</name>
<sequence>MNYADIKLFDVANGTGVRVSVFVSGCTHHCKNCFNADTWDFGYGKPFTDVEINHIIDSCKEDYIAGLSLLGGEPMEYVNQQGLLPLARKFKETYPDKTIWCYTGYTFETDLLDRMCNEWEYTKELLSYIDVLVDGEFIDEQKDLSLRFKGSRNQRIIDVPKSLKTGTTVLWDESGKYFK</sequence>
<dbReference type="NCBIfam" id="TIGR02491">
    <property type="entry name" value="NrdG"/>
    <property type="match status" value="1"/>
</dbReference>
<keyword evidence="10" id="KW-0411">Iron-sulfur</keyword>
<dbReference type="InterPro" id="IPR007197">
    <property type="entry name" value="rSAM"/>
</dbReference>
<dbReference type="GO" id="GO:0046872">
    <property type="term" value="F:metal ion binding"/>
    <property type="evidence" value="ECO:0007669"/>
    <property type="project" value="UniProtKB-KW"/>
</dbReference>
<dbReference type="SUPFAM" id="SSF102114">
    <property type="entry name" value="Radical SAM enzymes"/>
    <property type="match status" value="1"/>
</dbReference>
<evidence type="ECO:0000256" key="1">
    <source>
        <dbReference type="ARBA" id="ARBA00001966"/>
    </source>
</evidence>
<dbReference type="Gene3D" id="3.20.20.70">
    <property type="entry name" value="Aldolase class I"/>
    <property type="match status" value="1"/>
</dbReference>
<dbReference type="PROSITE" id="PS01087">
    <property type="entry name" value="RADICAL_ACTIVATING"/>
    <property type="match status" value="1"/>
</dbReference>
<organism evidence="13 14">
    <name type="scientific">Coprococcus eutactus</name>
    <dbReference type="NCBI Taxonomy" id="33043"/>
    <lineage>
        <taxon>Bacteria</taxon>
        <taxon>Bacillati</taxon>
        <taxon>Bacillota</taxon>
        <taxon>Clostridia</taxon>
        <taxon>Lachnospirales</taxon>
        <taxon>Lachnospiraceae</taxon>
        <taxon>Coprococcus</taxon>
    </lineage>
</organism>
<dbReference type="GO" id="GO:0051539">
    <property type="term" value="F:4 iron, 4 sulfur cluster binding"/>
    <property type="evidence" value="ECO:0007669"/>
    <property type="project" value="UniProtKB-KW"/>
</dbReference>
<evidence type="ECO:0000256" key="12">
    <source>
        <dbReference type="PIRNR" id="PIRNR000368"/>
    </source>
</evidence>
<evidence type="ECO:0000256" key="6">
    <source>
        <dbReference type="ARBA" id="ARBA00022691"/>
    </source>
</evidence>
<evidence type="ECO:0000256" key="9">
    <source>
        <dbReference type="ARBA" id="ARBA00023004"/>
    </source>
</evidence>
<dbReference type="RefSeq" id="WP_022217277.1">
    <property type="nucleotide sequence ID" value="NZ_BLYL01000022.1"/>
</dbReference>
<comment type="catalytic activity">
    <reaction evidence="11">
        <text>glycyl-[protein] + reduced [flavodoxin] + S-adenosyl-L-methionine = glycin-2-yl radical-[protein] + semiquinone [flavodoxin] + 5'-deoxyadenosine + L-methionine + H(+)</text>
        <dbReference type="Rhea" id="RHEA:61976"/>
        <dbReference type="Rhea" id="RHEA-COMP:10622"/>
        <dbReference type="Rhea" id="RHEA-COMP:14480"/>
        <dbReference type="Rhea" id="RHEA-COMP:15993"/>
        <dbReference type="Rhea" id="RHEA-COMP:15994"/>
        <dbReference type="ChEBI" id="CHEBI:15378"/>
        <dbReference type="ChEBI" id="CHEBI:17319"/>
        <dbReference type="ChEBI" id="CHEBI:29947"/>
        <dbReference type="ChEBI" id="CHEBI:32722"/>
        <dbReference type="ChEBI" id="CHEBI:57618"/>
        <dbReference type="ChEBI" id="CHEBI:57844"/>
        <dbReference type="ChEBI" id="CHEBI:59789"/>
        <dbReference type="ChEBI" id="CHEBI:140311"/>
    </reaction>
</comment>
<comment type="caution">
    <text evidence="13">The sequence shown here is derived from an EMBL/GenBank/DDBJ whole genome shotgun (WGS) entry which is preliminary data.</text>
</comment>
<evidence type="ECO:0000256" key="4">
    <source>
        <dbReference type="ARBA" id="ARBA00014281"/>
    </source>
</evidence>
<keyword evidence="7" id="KW-0479">Metal-binding</keyword>
<dbReference type="InterPro" id="IPR001989">
    <property type="entry name" value="Radical_activat_CS"/>
</dbReference>